<dbReference type="SUPFAM" id="SSF53850">
    <property type="entry name" value="Periplasmic binding protein-like II"/>
    <property type="match status" value="1"/>
</dbReference>
<dbReference type="OrthoDB" id="6117597at2759"/>
<dbReference type="Gene3D" id="3.40.190.10">
    <property type="entry name" value="Periplasmic binding protein-like II"/>
    <property type="match status" value="1"/>
</dbReference>
<reference evidence="9" key="1">
    <citation type="submission" date="2020-07" db="EMBL/GenBank/DDBJ databases">
        <title>Multicomponent nature underlies the extraordinary mechanical properties of spider dragline silk.</title>
        <authorList>
            <person name="Kono N."/>
            <person name="Nakamura H."/>
            <person name="Mori M."/>
            <person name="Yoshida Y."/>
            <person name="Ohtoshi R."/>
            <person name="Malay A.D."/>
            <person name="Moran D.A.P."/>
            <person name="Tomita M."/>
            <person name="Numata K."/>
            <person name="Arakawa K."/>
        </authorList>
    </citation>
    <scope>NUCLEOTIDE SEQUENCE</scope>
</reference>
<organism evidence="9 10">
    <name type="scientific">Trichonephila clavata</name>
    <name type="common">Joro spider</name>
    <name type="synonym">Nephila clavata</name>
    <dbReference type="NCBI Taxonomy" id="2740835"/>
    <lineage>
        <taxon>Eukaryota</taxon>
        <taxon>Metazoa</taxon>
        <taxon>Ecdysozoa</taxon>
        <taxon>Arthropoda</taxon>
        <taxon>Chelicerata</taxon>
        <taxon>Arachnida</taxon>
        <taxon>Araneae</taxon>
        <taxon>Araneomorphae</taxon>
        <taxon>Entelegynae</taxon>
        <taxon>Araneoidea</taxon>
        <taxon>Nephilidae</taxon>
        <taxon>Trichonephila</taxon>
    </lineage>
</organism>
<keyword evidence="3 8" id="KW-0812">Transmembrane</keyword>
<proteinExistence type="predicted"/>
<comment type="caution">
    <text evidence="9">The sequence shown here is derived from an EMBL/GenBank/DDBJ whole genome shotgun (WGS) entry which is preliminary data.</text>
</comment>
<comment type="subcellular location">
    <subcellularLocation>
        <location evidence="1">Cell membrane</location>
        <topology evidence="1">Multi-pass membrane protein</topology>
    </subcellularLocation>
</comment>
<protein>
    <submittedName>
        <fullName evidence="9">Lig_chan-Glu_bd domain-containing protein</fullName>
    </submittedName>
</protein>
<keyword evidence="6" id="KW-0675">Receptor</keyword>
<dbReference type="Proteomes" id="UP000887116">
    <property type="component" value="Unassembled WGS sequence"/>
</dbReference>
<evidence type="ECO:0000256" key="7">
    <source>
        <dbReference type="ARBA" id="ARBA00023180"/>
    </source>
</evidence>
<feature type="transmembrane region" description="Helical" evidence="8">
    <location>
        <begin position="93"/>
        <end position="114"/>
    </location>
</feature>
<dbReference type="PANTHER" id="PTHR42643:SF24">
    <property type="entry name" value="IONOTROPIC RECEPTOR 60A"/>
    <property type="match status" value="1"/>
</dbReference>
<sequence>MEVNKEKIRLTYVREPLDIYGNWVNNSWDGMIGMLYRNEVDLILNPILPQAEFLEFLYYTNPITIEAYTIVAGKKSEELVPKDRLMLRNHKHFLSVFLPLLNVLWVFCIAFLVMNTFQSLLVSKLTLKKTTPVVDTLADLVNTRGVTCLAPREIQIDHVLKNSDLETNRLAWKKVNHDLPQTRVFQADILQDVEKGKYCIIHGHLIIKDRLSTFFTKTGTCNMHLSQKYFYPFSLLMAIHKKMPRSFYDTFNMGVTRLVDADITGKWFEAALKVSNLCTSYSDNTLQPLGLQHIYGVLVLWAAGLIMSFVVLLFERNFFRYKNNHNTDIKVNKI</sequence>
<evidence type="ECO:0000256" key="6">
    <source>
        <dbReference type="ARBA" id="ARBA00023170"/>
    </source>
</evidence>
<evidence type="ECO:0000313" key="10">
    <source>
        <dbReference type="Proteomes" id="UP000887116"/>
    </source>
</evidence>
<evidence type="ECO:0000256" key="8">
    <source>
        <dbReference type="SAM" id="Phobius"/>
    </source>
</evidence>
<keyword evidence="2" id="KW-1003">Cell membrane</keyword>
<evidence type="ECO:0000256" key="5">
    <source>
        <dbReference type="ARBA" id="ARBA00023136"/>
    </source>
</evidence>
<evidence type="ECO:0000256" key="4">
    <source>
        <dbReference type="ARBA" id="ARBA00022989"/>
    </source>
</evidence>
<dbReference type="EMBL" id="BMAO01038325">
    <property type="protein sequence ID" value="GFR24069.1"/>
    <property type="molecule type" value="Genomic_DNA"/>
</dbReference>
<evidence type="ECO:0000256" key="3">
    <source>
        <dbReference type="ARBA" id="ARBA00022692"/>
    </source>
</evidence>
<dbReference type="InterPro" id="IPR052192">
    <property type="entry name" value="Insect_Ionotropic_Sensory_Rcpt"/>
</dbReference>
<feature type="transmembrane region" description="Helical" evidence="8">
    <location>
        <begin position="294"/>
        <end position="314"/>
    </location>
</feature>
<evidence type="ECO:0000256" key="2">
    <source>
        <dbReference type="ARBA" id="ARBA00022475"/>
    </source>
</evidence>
<evidence type="ECO:0000256" key="1">
    <source>
        <dbReference type="ARBA" id="ARBA00004651"/>
    </source>
</evidence>
<dbReference type="AlphaFoldDB" id="A0A8X6LXW4"/>
<keyword evidence="5 8" id="KW-0472">Membrane</keyword>
<keyword evidence="4 8" id="KW-1133">Transmembrane helix</keyword>
<dbReference type="GO" id="GO:0005886">
    <property type="term" value="C:plasma membrane"/>
    <property type="evidence" value="ECO:0007669"/>
    <property type="project" value="UniProtKB-SubCell"/>
</dbReference>
<accession>A0A8X6LXW4</accession>
<keyword evidence="7" id="KW-0325">Glycoprotein</keyword>
<gene>
    <name evidence="9" type="primary">AVEN_76531_1</name>
    <name evidence="9" type="ORF">TNCT_61271</name>
</gene>
<name>A0A8X6LXW4_TRICU</name>
<dbReference type="PANTHER" id="PTHR42643">
    <property type="entry name" value="IONOTROPIC RECEPTOR 20A-RELATED"/>
    <property type="match status" value="1"/>
</dbReference>
<evidence type="ECO:0000313" key="9">
    <source>
        <dbReference type="EMBL" id="GFR24069.1"/>
    </source>
</evidence>
<keyword evidence="10" id="KW-1185">Reference proteome</keyword>